<reference evidence="2 3" key="1">
    <citation type="submission" date="2022-06" db="EMBL/GenBank/DDBJ databases">
        <title>Paraconexibacter antarcticus.</title>
        <authorList>
            <person name="Kim C.S."/>
        </authorList>
    </citation>
    <scope>NUCLEOTIDE SEQUENCE [LARGE SCALE GENOMIC DNA]</scope>
    <source>
        <strain evidence="2 3">02-257</strain>
    </source>
</reference>
<gene>
    <name evidence="2" type="ORF">NBH00_14210</name>
</gene>
<sequence length="96" mass="9894">MERDDIRVLVDRLSRAHASGGRVISRAAIMAEGNIDAAAVVAWILEHDGQPEAGASAAPGSGLHTRRGGDAVTAEGRPPVRYVLPASAFGAVDPPD</sequence>
<proteinExistence type="predicted"/>
<evidence type="ECO:0000256" key="1">
    <source>
        <dbReference type="SAM" id="MobiDB-lite"/>
    </source>
</evidence>
<feature type="region of interest" description="Disordered" evidence="1">
    <location>
        <begin position="51"/>
        <end position="77"/>
    </location>
</feature>
<accession>A0ABY5DLX8</accession>
<dbReference type="RefSeq" id="WP_254569253.1">
    <property type="nucleotide sequence ID" value="NZ_CP098502.1"/>
</dbReference>
<dbReference type="EMBL" id="CP098502">
    <property type="protein sequence ID" value="UTI62516.1"/>
    <property type="molecule type" value="Genomic_DNA"/>
</dbReference>
<dbReference type="Proteomes" id="UP001056035">
    <property type="component" value="Chromosome"/>
</dbReference>
<keyword evidence="3" id="KW-1185">Reference proteome</keyword>
<name>A0ABY5DLX8_9ACTN</name>
<organism evidence="2 3">
    <name type="scientific">Paraconexibacter antarcticus</name>
    <dbReference type="NCBI Taxonomy" id="2949664"/>
    <lineage>
        <taxon>Bacteria</taxon>
        <taxon>Bacillati</taxon>
        <taxon>Actinomycetota</taxon>
        <taxon>Thermoleophilia</taxon>
        <taxon>Solirubrobacterales</taxon>
        <taxon>Paraconexibacteraceae</taxon>
        <taxon>Paraconexibacter</taxon>
    </lineage>
</organism>
<evidence type="ECO:0000313" key="3">
    <source>
        <dbReference type="Proteomes" id="UP001056035"/>
    </source>
</evidence>
<evidence type="ECO:0000313" key="2">
    <source>
        <dbReference type="EMBL" id="UTI62516.1"/>
    </source>
</evidence>
<feature type="compositionally biased region" description="Low complexity" evidence="1">
    <location>
        <begin position="51"/>
        <end position="62"/>
    </location>
</feature>
<protein>
    <submittedName>
        <fullName evidence="2">Uncharacterized protein</fullName>
    </submittedName>
</protein>